<gene>
    <name evidence="2" type="ORF">RJN63_07195</name>
</gene>
<dbReference type="PIRSF" id="PIRSF028477">
    <property type="entry name" value="UCP028477"/>
    <property type="match status" value="1"/>
</dbReference>
<evidence type="ECO:0000313" key="2">
    <source>
        <dbReference type="EMBL" id="MDT0336604.1"/>
    </source>
</evidence>
<dbReference type="Pfam" id="PF09916">
    <property type="entry name" value="DUF2145"/>
    <property type="match status" value="1"/>
</dbReference>
<feature type="chain" id="PRO_5042090523" evidence="1">
    <location>
        <begin position="28"/>
        <end position="263"/>
    </location>
</feature>
<dbReference type="RefSeq" id="WP_121041185.1">
    <property type="nucleotide sequence ID" value="NZ_JAVLSM010000004.1"/>
</dbReference>
<proteinExistence type="predicted"/>
<sequence>MALFQLRIKCLLAGLVLAVAAPLAAHAGQSCEPAIPDATAVQAQLDMAVRTVERLNASGADVVIIGRVGQDLSKYRQRYSHLAFAYRDGQQWVVVHKLNECGTAVSNLYEQGLGQFFMDSPFLLEAYVAVPQPEVQQRLRAILVRPQVTRLHEAQYNMLAYPWATRYQQSNQWVNEMLAMALEPQITTREQAQAWLKFKGYVPDTLNLGPMTRLGGRMFKANIAFDDHPNALRFSDRIETTTADSLLAFLQKAGLEASHFVIQ</sequence>
<dbReference type="EMBL" id="JAVRAA010000003">
    <property type="protein sequence ID" value="MDT0336604.1"/>
    <property type="molecule type" value="Genomic_DNA"/>
</dbReference>
<dbReference type="AlphaFoldDB" id="A0AAE4G7K0"/>
<protein>
    <submittedName>
        <fullName evidence="2">DUF2145 domain-containing protein</fullName>
    </submittedName>
</protein>
<dbReference type="PROSITE" id="PS51257">
    <property type="entry name" value="PROKAR_LIPOPROTEIN"/>
    <property type="match status" value="1"/>
</dbReference>
<reference evidence="2" key="1">
    <citation type="submission" date="2023-02" db="EMBL/GenBank/DDBJ databases">
        <title>Description of Herbaspirillum huttiense subsp. nephrolepsisexaltata and Herbaspirillum huttiense subsp. lycopersicon.</title>
        <authorList>
            <person name="Poudel M."/>
            <person name="Sharma A."/>
            <person name="Goss E."/>
            <person name="Tapia J.H."/>
            <person name="Harmon C.M."/>
            <person name="Jones J.B."/>
        </authorList>
    </citation>
    <scope>NUCLEOTIDE SEQUENCE</scope>
    <source>
        <strain evidence="2">NC40101</strain>
    </source>
</reference>
<keyword evidence="1" id="KW-0732">Signal</keyword>
<name>A0AAE4G7K0_9BURK</name>
<feature type="signal peptide" evidence="1">
    <location>
        <begin position="1"/>
        <end position="27"/>
    </location>
</feature>
<comment type="caution">
    <text evidence="2">The sequence shown here is derived from an EMBL/GenBank/DDBJ whole genome shotgun (WGS) entry which is preliminary data.</text>
</comment>
<accession>A0AAE4G7K0</accession>
<organism evidence="2">
    <name type="scientific">Herbaspirillum huttiense subsp. nephrolepidis</name>
    <dbReference type="NCBI Taxonomy" id="3075126"/>
    <lineage>
        <taxon>Bacteria</taxon>
        <taxon>Pseudomonadati</taxon>
        <taxon>Pseudomonadota</taxon>
        <taxon>Betaproteobacteria</taxon>
        <taxon>Burkholderiales</taxon>
        <taxon>Oxalobacteraceae</taxon>
        <taxon>Herbaspirillum</taxon>
    </lineage>
</organism>
<evidence type="ECO:0000256" key="1">
    <source>
        <dbReference type="SAM" id="SignalP"/>
    </source>
</evidence>
<dbReference type="InterPro" id="IPR014547">
    <property type="entry name" value="UCP028477"/>
</dbReference>